<dbReference type="InterPro" id="IPR007421">
    <property type="entry name" value="Schlafen_AlbA_2_dom"/>
</dbReference>
<gene>
    <name evidence="2" type="ORF">HMPREF1535_04047</name>
</gene>
<reference evidence="2 3" key="1">
    <citation type="submission" date="2013-04" db="EMBL/GenBank/DDBJ databases">
        <title>The Genome Sequence of Parabacteroides goldsteinii DSM 19448.</title>
        <authorList>
            <consortium name="The Broad Institute Genomics Platform"/>
            <person name="Earl A."/>
            <person name="Ward D."/>
            <person name="Feldgarden M."/>
            <person name="Gevers D."/>
            <person name="Martens E."/>
            <person name="Sakamoto M."/>
            <person name="Benno Y."/>
            <person name="Song Y."/>
            <person name="Liu C."/>
            <person name="Lee J."/>
            <person name="Bolanos M."/>
            <person name="Vaisanen M.L."/>
            <person name="Finegold S.M."/>
            <person name="Walker B."/>
            <person name="Young S."/>
            <person name="Zeng Q."/>
            <person name="Gargeya S."/>
            <person name="Fitzgerald M."/>
            <person name="Haas B."/>
            <person name="Abouelleil A."/>
            <person name="Allen A.W."/>
            <person name="Alvarado L."/>
            <person name="Arachchi H.M."/>
            <person name="Berlin A.M."/>
            <person name="Chapman S.B."/>
            <person name="Gainer-Dewar J."/>
            <person name="Goldberg J."/>
            <person name="Griggs A."/>
            <person name="Gujja S."/>
            <person name="Hansen M."/>
            <person name="Howarth C."/>
            <person name="Imamovic A."/>
            <person name="Ireland A."/>
            <person name="Larimer J."/>
            <person name="McCowan C."/>
            <person name="Murphy C."/>
            <person name="Pearson M."/>
            <person name="Poon T.W."/>
            <person name="Priest M."/>
            <person name="Roberts A."/>
            <person name="Saif S."/>
            <person name="Shea T."/>
            <person name="Sisk P."/>
            <person name="Sykes S."/>
            <person name="Wortman J."/>
            <person name="Nusbaum C."/>
            <person name="Birren B."/>
        </authorList>
    </citation>
    <scope>NUCLEOTIDE SEQUENCE [LARGE SCALE GENOMIC DNA]</scope>
    <source>
        <strain evidence="2 3">DSM 19448</strain>
    </source>
</reference>
<protein>
    <recommendedName>
        <fullName evidence="1">Schlafen AlbA-2 domain-containing protein</fullName>
    </recommendedName>
</protein>
<feature type="domain" description="Schlafen AlbA-2" evidence="1">
    <location>
        <begin position="887"/>
        <end position="1017"/>
    </location>
</feature>
<organism evidence="2 3">
    <name type="scientific">Parabacteroides goldsteinii DSM 19448 = WAL 12034</name>
    <dbReference type="NCBI Taxonomy" id="927665"/>
    <lineage>
        <taxon>Bacteria</taxon>
        <taxon>Pseudomonadati</taxon>
        <taxon>Bacteroidota</taxon>
        <taxon>Bacteroidia</taxon>
        <taxon>Bacteroidales</taxon>
        <taxon>Tannerellaceae</taxon>
        <taxon>Parabacteroides</taxon>
    </lineage>
</organism>
<dbReference type="PATRIC" id="fig|927665.4.peg.4158"/>
<name>A0A0F5ITK1_9BACT</name>
<proteinExistence type="predicted"/>
<sequence length="1309" mass="150033">MTDLTINTLYENNLSLEGSTRIDFTKTVNYISAHTSLDIGIVKNRCPSSYHISNLLLRKAQLLYRNNDVSWIEAIAAFEELHAECLQKDRKNAIGAFTLALDIFKWISEGSDYLQSVYKDDVEQKREEIFRRMDNLQGKIEACKCILDKRTESRLASILFRLKASGNLWHAEKEIRQILYLLSYDTDVLTNALMLVVRLINELIASKRIGKNELAELYSLLKRKAQAVEDKTAEVWYMDEWNTVHPVITNAIQIHAFLYLVSKEADVADSDRAVIAARICRYLSRIPSVYGGVLKNKSYTLLTGENRLNGKIRWDSLCDYDERRMLEQLVTIPIEDAACPVFEQALKWQQYSNASNTLTLDNDGFTLSTHLPHASLLWKGRKDRVSVLNNRLFVALFDKPVCSFDACKTIKDYRLYWKQLAEDFPLSLQGSKPVVEMFPEEEAFIAKKSEEEFSGIVYPSPDERVNIRILSINKESMSMYAEIIDKTYQGLKARLPFAYINSCYSMIPGFSDLFSVNQLFQAKIKEVEKGEILLSLIQDFNEFIYPECVRRKALQGKVVEVRDGKVWWLLSSGATATTALTSHKKYRIGDIFKVEYVGLLSHKLKNTINVQSHVPRPDHAAFDRSVLENIRDFFIFLTKEIYKGDGDSVLLTDQKKENNPFFVALKDLSLENVNITPCDMKESKEVVEKEVKSTLADNPALTIELVRELIFCVDSLVLELDDSTERFNVYNILSLLCNFTGNQALARYYQLCADYIYNVEVLMTEPYHTRFSEANIQKFRDLLKKMELMDINRYGRNLKQCRQVIRVMQTLYEKDSFSLLNSFMQDKNPLVSELARYFSIVRFLREKDTELQEVIYKSINLLLGFKDSGKEKKTYVPVYFGHEGMEKEFKTSAFIHANKNAGEDQSVVLARVIASFMNTDGGTLYIGVNDKGYLNGLAEDLKFARNDSDVYLREVNRSIICQLGEKEEDRNRYQENIRCRIYEYEDGRMVLAFRVVPINEVVKVKGVVYTRTGSSSMAKAVCNVDEFVKQRRTLKLDSTPKKPEFPVFFSEERKEYIFKVQQDSNVQQEIFLLPEVEVKEETVLPPMREIKKDNEKGKAKNKAYACKTSGLRTNPLIKKPDHGYTPGHLFVSLFANGKIASSPSPKIGVWGGEGKVLFSYNPEDKEDILVAVFTNGEVGLSNLKKGISQPNTPLAFIDSVDGLLFLSPAHKTDYLLLIADKDGEKRFRIIALDDFEKSMSIQPRNTLVLEPDKGTFVYAEILSAEQVGTLNEDKLSLKEFDQYSAGRRWEHTIYKSDVEILSSMCGITF</sequence>
<evidence type="ECO:0000313" key="3">
    <source>
        <dbReference type="Proteomes" id="UP000033047"/>
    </source>
</evidence>
<dbReference type="STRING" id="927665.HMPREF1535_04047"/>
<dbReference type="HOGENOM" id="CLU_260154_0_0_10"/>
<evidence type="ECO:0000259" key="1">
    <source>
        <dbReference type="Pfam" id="PF04326"/>
    </source>
</evidence>
<evidence type="ECO:0000313" key="2">
    <source>
        <dbReference type="EMBL" id="KKB48818.1"/>
    </source>
</evidence>
<dbReference type="Pfam" id="PF04326">
    <property type="entry name" value="SLFN_AlbA_2"/>
    <property type="match status" value="1"/>
</dbReference>
<accession>A0A0F5ITK1</accession>
<dbReference type="InterPro" id="IPR038461">
    <property type="entry name" value="Schlafen_AlbA_2_dom_sf"/>
</dbReference>
<dbReference type="EMBL" id="AQHV01000021">
    <property type="protein sequence ID" value="KKB48818.1"/>
    <property type="molecule type" value="Genomic_DNA"/>
</dbReference>
<dbReference type="RefSeq" id="WP_052716753.1">
    <property type="nucleotide sequence ID" value="NZ_KQ033913.1"/>
</dbReference>
<dbReference type="Gene3D" id="3.30.950.30">
    <property type="entry name" value="Schlafen, AAA domain"/>
    <property type="match status" value="1"/>
</dbReference>
<comment type="caution">
    <text evidence="2">The sequence shown here is derived from an EMBL/GenBank/DDBJ whole genome shotgun (WGS) entry which is preliminary data.</text>
</comment>
<dbReference type="Proteomes" id="UP000033047">
    <property type="component" value="Unassembled WGS sequence"/>
</dbReference>